<dbReference type="RefSeq" id="WP_087710521.1">
    <property type="nucleotide sequence ID" value="NZ_MVAG01000122.1"/>
</dbReference>
<organism evidence="1 2">
    <name type="scientific">Chryseobacterium mucoviscidosis</name>
    <dbReference type="NCBI Taxonomy" id="1945581"/>
    <lineage>
        <taxon>Bacteria</taxon>
        <taxon>Pseudomonadati</taxon>
        <taxon>Bacteroidota</taxon>
        <taxon>Flavobacteriia</taxon>
        <taxon>Flavobacteriales</taxon>
        <taxon>Weeksellaceae</taxon>
        <taxon>Chryseobacterium group</taxon>
        <taxon>Chryseobacterium</taxon>
    </lineage>
</organism>
<keyword evidence="2" id="KW-1185">Reference proteome</keyword>
<gene>
    <name evidence="1" type="ORF">B0E34_14485</name>
</gene>
<comment type="caution">
    <text evidence="1">The sequence shown here is derived from an EMBL/GenBank/DDBJ whole genome shotgun (WGS) entry which is preliminary data.</text>
</comment>
<evidence type="ECO:0000313" key="1">
    <source>
        <dbReference type="EMBL" id="OVE56719.1"/>
    </source>
</evidence>
<evidence type="ECO:0000313" key="2">
    <source>
        <dbReference type="Proteomes" id="UP000196355"/>
    </source>
</evidence>
<dbReference type="AlphaFoldDB" id="A0A202BYY6"/>
<reference evidence="2" key="1">
    <citation type="submission" date="2017-02" db="EMBL/GenBank/DDBJ databases">
        <authorList>
            <person name="Tetz G."/>
            <person name="Tetz V."/>
        </authorList>
    </citation>
    <scope>NUCLEOTIDE SEQUENCE [LARGE SCALE GENOMIC DNA]</scope>
    <source>
        <strain evidence="2">VT16-26</strain>
    </source>
</reference>
<name>A0A202BYY6_9FLAO</name>
<accession>A0A202BYY6</accession>
<sequence length="283" mass="33712">MELSREEIDRFIENNLLNFSINGSGWRNLIRNMLEEFCLAGWDLNEKVEGKEKFGGLCCYSFSEDEKLNIEIQKIIRKYGALSVQTCEECGKKGKLRFVKGWDTTLCIDHYIKEISVINIEGDNILINDSFLFKMNQIKKVEMLNSFREMRVYLTGNEKYVMLDARTPNYYLLLKSLPLAVLSVEIQNSVRLMFENLNNCEICGHLSLWKDRCLRCNEEPWQNSFLEDYENKTEYIKQCQMLLFIDQDGYEEVFTFCDKSFEKTENHRILFNIDEFEEFKKYW</sequence>
<dbReference type="Proteomes" id="UP000196355">
    <property type="component" value="Unassembled WGS sequence"/>
</dbReference>
<dbReference type="EMBL" id="MVAG01000122">
    <property type="protein sequence ID" value="OVE56719.1"/>
    <property type="molecule type" value="Genomic_DNA"/>
</dbReference>
<protein>
    <submittedName>
        <fullName evidence="1">Uncharacterized protein</fullName>
    </submittedName>
</protein>
<proteinExistence type="predicted"/>